<dbReference type="OrthoDB" id="9792313at2"/>
<dbReference type="GO" id="GO:0008360">
    <property type="term" value="P:regulation of cell shape"/>
    <property type="evidence" value="ECO:0007669"/>
    <property type="project" value="UniProtKB-KW"/>
</dbReference>
<dbReference type="InterPro" id="IPR055342">
    <property type="entry name" value="MreC_beta-barrel_core"/>
</dbReference>
<dbReference type="InterPro" id="IPR007221">
    <property type="entry name" value="MreC"/>
</dbReference>
<dbReference type="Proteomes" id="UP000266301">
    <property type="component" value="Chromosome"/>
</dbReference>
<dbReference type="InterPro" id="IPR042175">
    <property type="entry name" value="Cell/Rod_MreC_2"/>
</dbReference>
<keyword evidence="3 5" id="KW-0133">Cell shape</keyword>
<dbReference type="Gene3D" id="2.40.10.340">
    <property type="entry name" value="Rod shape-determining protein MreC, domain 1"/>
    <property type="match status" value="1"/>
</dbReference>
<dbReference type="KEGG" id="cfer:D4Z93_04860"/>
<comment type="similarity">
    <text evidence="1 5">Belongs to the MreC family.</text>
</comment>
<keyword evidence="6" id="KW-0175">Coiled coil</keyword>
<feature type="domain" description="Rod shape-determining protein MreC beta-barrel core" evidence="7">
    <location>
        <begin position="121"/>
        <end position="271"/>
    </location>
</feature>
<comment type="function">
    <text evidence="5">Involved in formation and maintenance of cell shape.</text>
</comment>
<dbReference type="NCBIfam" id="TIGR00219">
    <property type="entry name" value="mreC"/>
    <property type="match status" value="1"/>
</dbReference>
<dbReference type="Pfam" id="PF04085">
    <property type="entry name" value="MreC"/>
    <property type="match status" value="1"/>
</dbReference>
<dbReference type="PIRSF" id="PIRSF038471">
    <property type="entry name" value="MreC"/>
    <property type="match status" value="1"/>
</dbReference>
<sequence length="281" mass="31107">MKIFKNKLAVAIVVLSVTFLILITQGFRRNKLPFLENGIGVAFNPVQGTIYKFNNGVKDFVGFIFNFSDVKDENEQLKKKNSELQNKLVEYNSLKNENNDLRKMLNFKNQNSQYDYLGCDIIGKSGDGVLDQFVINKGTKNGITKQMIVAAPDGLVGQITSIGSNWSIVQTLSNENIAVSATIESTDENSGVVKGYKNSDNKLLAQLCYLPEDSTVKKGDVILTSGLGGFYPKGIRIGSVIGIEEDKGKVMKNAIVQPYVDFNKLNNVFVVIPKNKIDVKY</sequence>
<evidence type="ECO:0000256" key="1">
    <source>
        <dbReference type="ARBA" id="ARBA00009369"/>
    </source>
</evidence>
<reference evidence="8 9" key="1">
    <citation type="journal article" date="2019" name="Int. J. Syst. Evol. Microbiol.">
        <title>Clostridium fermenticellae sp. nov., isolated from the mud in a fermentation cellar for the production of the Chinese liquor, baijiu.</title>
        <authorList>
            <person name="Xu P.X."/>
            <person name="Chai L.J."/>
            <person name="Qiu T."/>
            <person name="Zhang X.J."/>
            <person name="Lu Z.M."/>
            <person name="Xiao C."/>
            <person name="Wang S.T."/>
            <person name="Shen C.H."/>
            <person name="Shi J.S."/>
            <person name="Xu Z.H."/>
        </authorList>
    </citation>
    <scope>NUCLEOTIDE SEQUENCE [LARGE SCALE GENOMIC DNA]</scope>
    <source>
        <strain evidence="8 9">JN500901</strain>
    </source>
</reference>
<evidence type="ECO:0000313" key="9">
    <source>
        <dbReference type="Proteomes" id="UP000266301"/>
    </source>
</evidence>
<feature type="coiled-coil region" evidence="6">
    <location>
        <begin position="67"/>
        <end position="111"/>
    </location>
</feature>
<protein>
    <recommendedName>
        <fullName evidence="2 5">Cell shape-determining protein MreC</fullName>
    </recommendedName>
    <alternativeName>
        <fullName evidence="4 5">Cell shape protein MreC</fullName>
    </alternativeName>
</protein>
<dbReference type="PANTHER" id="PTHR34138:SF1">
    <property type="entry name" value="CELL SHAPE-DETERMINING PROTEIN MREC"/>
    <property type="match status" value="1"/>
</dbReference>
<evidence type="ECO:0000256" key="4">
    <source>
        <dbReference type="ARBA" id="ARBA00032089"/>
    </source>
</evidence>
<evidence type="ECO:0000256" key="2">
    <source>
        <dbReference type="ARBA" id="ARBA00013855"/>
    </source>
</evidence>
<dbReference type="RefSeq" id="WP_119970881.1">
    <property type="nucleotide sequence ID" value="NZ_CP032416.1"/>
</dbReference>
<gene>
    <name evidence="8" type="primary">mreC</name>
    <name evidence="8" type="ORF">D4Z93_04860</name>
</gene>
<dbReference type="Gene3D" id="2.40.10.350">
    <property type="entry name" value="Rod shape-determining protein MreC, domain 2"/>
    <property type="match status" value="1"/>
</dbReference>
<accession>A0A386H2F4</accession>
<evidence type="ECO:0000256" key="5">
    <source>
        <dbReference type="PIRNR" id="PIRNR038471"/>
    </source>
</evidence>
<dbReference type="AlphaFoldDB" id="A0A386H2F4"/>
<name>A0A386H2F4_9CLOT</name>
<evidence type="ECO:0000256" key="6">
    <source>
        <dbReference type="SAM" id="Coils"/>
    </source>
</evidence>
<dbReference type="GO" id="GO:0005886">
    <property type="term" value="C:plasma membrane"/>
    <property type="evidence" value="ECO:0007669"/>
    <property type="project" value="TreeGrafter"/>
</dbReference>
<dbReference type="PANTHER" id="PTHR34138">
    <property type="entry name" value="CELL SHAPE-DETERMINING PROTEIN MREC"/>
    <property type="match status" value="1"/>
</dbReference>
<dbReference type="InterPro" id="IPR042177">
    <property type="entry name" value="Cell/Rod_1"/>
</dbReference>
<evidence type="ECO:0000256" key="3">
    <source>
        <dbReference type="ARBA" id="ARBA00022960"/>
    </source>
</evidence>
<evidence type="ECO:0000259" key="7">
    <source>
        <dbReference type="Pfam" id="PF04085"/>
    </source>
</evidence>
<evidence type="ECO:0000313" key="8">
    <source>
        <dbReference type="EMBL" id="AYD39882.1"/>
    </source>
</evidence>
<organism evidence="8 9">
    <name type="scientific">Clostridium fermenticellae</name>
    <dbReference type="NCBI Taxonomy" id="2068654"/>
    <lineage>
        <taxon>Bacteria</taxon>
        <taxon>Bacillati</taxon>
        <taxon>Bacillota</taxon>
        <taxon>Clostridia</taxon>
        <taxon>Eubacteriales</taxon>
        <taxon>Clostridiaceae</taxon>
        <taxon>Clostridium</taxon>
    </lineage>
</organism>
<dbReference type="EMBL" id="CP032416">
    <property type="protein sequence ID" value="AYD39882.1"/>
    <property type="molecule type" value="Genomic_DNA"/>
</dbReference>
<keyword evidence="9" id="KW-1185">Reference proteome</keyword>
<proteinExistence type="inferred from homology"/>